<evidence type="ECO:0000313" key="3">
    <source>
        <dbReference type="EMBL" id="KAF2153449.1"/>
    </source>
</evidence>
<gene>
    <name evidence="3" type="ORF">K461DRAFT_140659</name>
</gene>
<feature type="compositionally biased region" description="Low complexity" evidence="1">
    <location>
        <begin position="477"/>
        <end position="486"/>
    </location>
</feature>
<feature type="compositionally biased region" description="Low complexity" evidence="1">
    <location>
        <begin position="223"/>
        <end position="244"/>
    </location>
</feature>
<keyword evidence="2" id="KW-0812">Transmembrane</keyword>
<feature type="compositionally biased region" description="Polar residues" evidence="1">
    <location>
        <begin position="964"/>
        <end position="992"/>
    </location>
</feature>
<evidence type="ECO:0000313" key="4">
    <source>
        <dbReference type="Proteomes" id="UP000799439"/>
    </source>
</evidence>
<feature type="compositionally biased region" description="Polar residues" evidence="1">
    <location>
        <begin position="269"/>
        <end position="282"/>
    </location>
</feature>
<feature type="region of interest" description="Disordered" evidence="1">
    <location>
        <begin position="597"/>
        <end position="665"/>
    </location>
</feature>
<comment type="caution">
    <text evidence="3">The sequence shown here is derived from an EMBL/GenBank/DDBJ whole genome shotgun (WGS) entry which is preliminary data.</text>
</comment>
<feature type="region of interest" description="Disordered" evidence="1">
    <location>
        <begin position="114"/>
        <end position="152"/>
    </location>
</feature>
<feature type="compositionally biased region" description="Polar residues" evidence="1">
    <location>
        <begin position="312"/>
        <end position="326"/>
    </location>
</feature>
<name>A0A9P4MKS3_9PEZI</name>
<feature type="region of interest" description="Disordered" evidence="1">
    <location>
        <begin position="433"/>
        <end position="512"/>
    </location>
</feature>
<feature type="region of interest" description="Disordered" evidence="1">
    <location>
        <begin position="964"/>
        <end position="1022"/>
    </location>
</feature>
<dbReference type="EMBL" id="ML996085">
    <property type="protein sequence ID" value="KAF2153449.1"/>
    <property type="molecule type" value="Genomic_DNA"/>
</dbReference>
<evidence type="ECO:0000256" key="1">
    <source>
        <dbReference type="SAM" id="MobiDB-lite"/>
    </source>
</evidence>
<keyword evidence="4" id="KW-1185">Reference proteome</keyword>
<keyword evidence="2" id="KW-0472">Membrane</keyword>
<organism evidence="3 4">
    <name type="scientific">Myriangium duriaei CBS 260.36</name>
    <dbReference type="NCBI Taxonomy" id="1168546"/>
    <lineage>
        <taxon>Eukaryota</taxon>
        <taxon>Fungi</taxon>
        <taxon>Dikarya</taxon>
        <taxon>Ascomycota</taxon>
        <taxon>Pezizomycotina</taxon>
        <taxon>Dothideomycetes</taxon>
        <taxon>Dothideomycetidae</taxon>
        <taxon>Myriangiales</taxon>
        <taxon>Myriangiaceae</taxon>
        <taxon>Myriangium</taxon>
    </lineage>
</organism>
<protein>
    <submittedName>
        <fullName evidence="3">Uncharacterized protein</fullName>
    </submittedName>
</protein>
<dbReference type="Proteomes" id="UP000799439">
    <property type="component" value="Unassembled WGS sequence"/>
</dbReference>
<feature type="region of interest" description="Disordered" evidence="1">
    <location>
        <begin position="738"/>
        <end position="823"/>
    </location>
</feature>
<accession>A0A9P4MKS3</accession>
<feature type="compositionally biased region" description="Basic and acidic residues" evidence="1">
    <location>
        <begin position="779"/>
        <end position="794"/>
    </location>
</feature>
<feature type="compositionally biased region" description="Low complexity" evidence="1">
    <location>
        <begin position="327"/>
        <end position="336"/>
    </location>
</feature>
<feature type="compositionally biased region" description="Polar residues" evidence="1">
    <location>
        <begin position="369"/>
        <end position="402"/>
    </location>
</feature>
<keyword evidence="2" id="KW-1133">Transmembrane helix</keyword>
<sequence>MTYWGCSPPAVNLSDVTACVNYQNHATLYSMTILHLSSNTMMIYKRGFTDLSQGLAVGLIATGSTLLFICVLFLVYVLRVRRRRRASRDAEIGQDVQLQQHITSAGSIHTRMVAPLPPPPRPMFGPSAKEYGASQDPYRSDSEPSSIDKSPVQMTQFEIEIGRKERTGSVILKRLRSKESNETSQKTCRRRLSKKNLNADIKPPQRPATLMRDHSGGADVAHSVSTDLTSTSSTRSGSTTQQTTAVSPARYTRGRMSRQRSASAGVATRTATSHSPKTTGTRPEQHGRSLSFGGGLAAPAPVGPLPPLPKSIYNNSSTTAIRKNATSPQSSPSRSVSGHRTREAARARAPSDTGSAPSEHSRWRVPGHTVTTPSPARSVHSQSASIKTWRPTSTSSQKNNGETLWISPLRIAGTGRVHRASSVTTPTNSYTVQAAQNNRTFSSTPRKAQNGVRTALNGSAASRKQGANLQGVLKNASPSSRHQSPPRSKEKAETSQSSLLVGIKEESPRGSVSSKAVPIFALRPHVLPSPDSSKSPIVKWTASLSPSTSAPSMSAKTIAQRQADIEFSRESSGILSVPSISSLGQVVDLQERSVTPTFELTRPSGEVRRDGESSPLIFESPIQPSRFDDTDFSWSPARDEDEGYDKSWTPLAHHGSREPLLPREPSGLSADVDAIRSSITNPFINVAVVSTEPIDAPKDDSKKGKGAVSQNVDIVAAYITPINTGICTPVTASPLAPQTETCSPLGSHPPAKSLSTSRSPSLVDLMKEDQSTVLVSPTPDREESPSQDKADRSIVKTMSPSRARQRLSASLKGPRHGPEKDLRRSIMKLRRENSEARWSGGREQRRYLKLGREASPALPFAFSVPVDSDDIEEPSLLEDVQPVPLSDPTTAEDSSDIIAIYADARESMLQPEPLSPRQDQIQRLLDNDMNASIFDSDTVFPSPTLPKLDPVSPVEVTSHALPTLTSMPLQDSPSASNGISISKPSSDQSHQSYDPWDLSDSTWADVENHSATPTKDSSPGLRMMMVRTDRRHVGALSPVEEMASRTSSQYGVDSPVVSPVAPRAEVGKPWATPKSLYDPDGFLRS</sequence>
<proteinExistence type="predicted"/>
<feature type="transmembrane region" description="Helical" evidence="2">
    <location>
        <begin position="55"/>
        <end position="78"/>
    </location>
</feature>
<dbReference type="AlphaFoldDB" id="A0A9P4MKS3"/>
<feature type="region of interest" description="Disordered" evidence="1">
    <location>
        <begin position="174"/>
        <end position="402"/>
    </location>
</feature>
<reference evidence="3" key="1">
    <citation type="journal article" date="2020" name="Stud. Mycol.">
        <title>101 Dothideomycetes genomes: a test case for predicting lifestyles and emergence of pathogens.</title>
        <authorList>
            <person name="Haridas S."/>
            <person name="Albert R."/>
            <person name="Binder M."/>
            <person name="Bloem J."/>
            <person name="Labutti K."/>
            <person name="Salamov A."/>
            <person name="Andreopoulos B."/>
            <person name="Baker S."/>
            <person name="Barry K."/>
            <person name="Bills G."/>
            <person name="Bluhm B."/>
            <person name="Cannon C."/>
            <person name="Castanera R."/>
            <person name="Culley D."/>
            <person name="Daum C."/>
            <person name="Ezra D."/>
            <person name="Gonzalez J."/>
            <person name="Henrissat B."/>
            <person name="Kuo A."/>
            <person name="Liang C."/>
            <person name="Lipzen A."/>
            <person name="Lutzoni F."/>
            <person name="Magnuson J."/>
            <person name="Mondo S."/>
            <person name="Nolan M."/>
            <person name="Ohm R."/>
            <person name="Pangilinan J."/>
            <person name="Park H.-J."/>
            <person name="Ramirez L."/>
            <person name="Alfaro M."/>
            <person name="Sun H."/>
            <person name="Tritt A."/>
            <person name="Yoshinaga Y."/>
            <person name="Zwiers L.-H."/>
            <person name="Turgeon B."/>
            <person name="Goodwin S."/>
            <person name="Spatafora J."/>
            <person name="Crous P."/>
            <person name="Grigoriev I."/>
        </authorList>
    </citation>
    <scope>NUCLEOTIDE SEQUENCE</scope>
    <source>
        <strain evidence="3">CBS 260.36</strain>
    </source>
</reference>
<feature type="compositionally biased region" description="Polar residues" evidence="1">
    <location>
        <begin position="143"/>
        <end position="152"/>
    </location>
</feature>
<dbReference type="OrthoDB" id="3546893at2759"/>
<feature type="compositionally biased region" description="Polar residues" evidence="1">
    <location>
        <begin position="433"/>
        <end position="447"/>
    </location>
</feature>
<feature type="compositionally biased region" description="Polar residues" evidence="1">
    <location>
        <begin position="456"/>
        <end position="468"/>
    </location>
</feature>
<evidence type="ECO:0000256" key="2">
    <source>
        <dbReference type="SAM" id="Phobius"/>
    </source>
</evidence>